<dbReference type="SUPFAM" id="SSF54518">
    <property type="entry name" value="Tubby C-terminal domain-like"/>
    <property type="match status" value="1"/>
</dbReference>
<feature type="compositionally biased region" description="Pro residues" evidence="2">
    <location>
        <begin position="50"/>
        <end position="63"/>
    </location>
</feature>
<dbReference type="InterPro" id="IPR007612">
    <property type="entry name" value="LOR"/>
</dbReference>
<dbReference type="EMBL" id="GL385402">
    <property type="protein sequence ID" value="EJT70304.1"/>
    <property type="molecule type" value="Genomic_DNA"/>
</dbReference>
<accession>J3PG50</accession>
<evidence type="ECO:0000256" key="2">
    <source>
        <dbReference type="SAM" id="MobiDB-lite"/>
    </source>
</evidence>
<evidence type="ECO:0008006" key="6">
    <source>
        <dbReference type="Google" id="ProtNLM"/>
    </source>
</evidence>
<dbReference type="EnsemblFungi" id="EJT70304">
    <property type="protein sequence ID" value="EJT70304"/>
    <property type="gene ID" value="GGTG_12476"/>
</dbReference>
<evidence type="ECO:0000313" key="5">
    <source>
        <dbReference type="Proteomes" id="UP000006039"/>
    </source>
</evidence>
<organism evidence="3">
    <name type="scientific">Gaeumannomyces tritici (strain R3-111a-1)</name>
    <name type="common">Wheat and barley take-all root rot fungus</name>
    <name type="synonym">Gaeumannomyces graminis var. tritici</name>
    <dbReference type="NCBI Taxonomy" id="644352"/>
    <lineage>
        <taxon>Eukaryota</taxon>
        <taxon>Fungi</taxon>
        <taxon>Dikarya</taxon>
        <taxon>Ascomycota</taxon>
        <taxon>Pezizomycotina</taxon>
        <taxon>Sordariomycetes</taxon>
        <taxon>Sordariomycetidae</taxon>
        <taxon>Magnaporthales</taxon>
        <taxon>Magnaporthaceae</taxon>
        <taxon>Gaeumannomyces</taxon>
    </lineage>
</organism>
<keyword evidence="5" id="KW-1185">Reference proteome</keyword>
<dbReference type="GeneID" id="20352934"/>
<name>J3PG50_GAET3</name>
<reference evidence="4" key="5">
    <citation type="submission" date="2018-04" db="UniProtKB">
        <authorList>
            <consortium name="EnsemblFungi"/>
        </authorList>
    </citation>
    <scope>IDENTIFICATION</scope>
    <source>
        <strain evidence="4">R3-111a-1</strain>
    </source>
</reference>
<feature type="compositionally biased region" description="Acidic residues" evidence="2">
    <location>
        <begin position="202"/>
        <end position="213"/>
    </location>
</feature>
<reference evidence="5" key="1">
    <citation type="submission" date="2010-07" db="EMBL/GenBank/DDBJ databases">
        <title>The genome sequence of Gaeumannomyces graminis var. tritici strain R3-111a-1.</title>
        <authorList>
            <consortium name="The Broad Institute Genome Sequencing Platform"/>
            <person name="Ma L.-J."/>
            <person name="Dead R."/>
            <person name="Young S."/>
            <person name="Zeng Q."/>
            <person name="Koehrsen M."/>
            <person name="Alvarado L."/>
            <person name="Berlin A."/>
            <person name="Chapman S.B."/>
            <person name="Chen Z."/>
            <person name="Freedman E."/>
            <person name="Gellesch M."/>
            <person name="Goldberg J."/>
            <person name="Griggs A."/>
            <person name="Gujja S."/>
            <person name="Heilman E.R."/>
            <person name="Heiman D."/>
            <person name="Hepburn T."/>
            <person name="Howarth C."/>
            <person name="Jen D."/>
            <person name="Larson L."/>
            <person name="Mehta T."/>
            <person name="Neiman D."/>
            <person name="Pearson M."/>
            <person name="Roberts A."/>
            <person name="Saif S."/>
            <person name="Shea T."/>
            <person name="Shenoy N."/>
            <person name="Sisk P."/>
            <person name="Stolte C."/>
            <person name="Sykes S."/>
            <person name="Walk T."/>
            <person name="White J."/>
            <person name="Yandava C."/>
            <person name="Haas B."/>
            <person name="Nusbaum C."/>
            <person name="Birren B."/>
        </authorList>
    </citation>
    <scope>NUCLEOTIDE SEQUENCE [LARGE SCALE GENOMIC DNA]</scope>
    <source>
        <strain evidence="5">R3-111a-1</strain>
    </source>
</reference>
<dbReference type="InterPro" id="IPR025659">
    <property type="entry name" value="Tubby-like_C"/>
</dbReference>
<dbReference type="VEuPathDB" id="FungiDB:GGTG_12476"/>
<sequence length="320" mass="35965">MPCPQAWSPGWILKGAEPYKSSATALPVLCIFVSFPSSMRCSCRGASPHPTQPQPPRTLPPASRPVDRMDVTTVQLAPEQALQAKEQMAHLAQPMPAPQTKLLGICADKVGHDGISLVVRETKRSKRYEVLEAGTKRKLLQIKTNFFTMRMRKEVWDVQDKDQPRHLFDMAYDYSGLKRGDLLTSFAIHYPKKKKDQKKEVLDDDESEDQDPENGEKIVDIKGNFKLVGSKSTVKFMSPLTGGWEECLEMGGNMGAFKGEVTDTTADNKVVARFERDYGVRDFILAKQQYKVSVEPGVDWALMALLCVAMDHRSDSWWGK</sequence>
<dbReference type="eggNOG" id="ENOG502RN11">
    <property type="taxonomic scope" value="Eukaryota"/>
</dbReference>
<evidence type="ECO:0000313" key="4">
    <source>
        <dbReference type="EnsemblFungi" id="EJT70304"/>
    </source>
</evidence>
<dbReference type="Pfam" id="PF04525">
    <property type="entry name" value="LOR"/>
    <property type="match status" value="1"/>
</dbReference>
<dbReference type="AlphaFoldDB" id="J3PG50"/>
<comment type="similarity">
    <text evidence="1">Belongs to the LOR family.</text>
</comment>
<dbReference type="HOGENOM" id="CLU_075348_0_0_1"/>
<reference evidence="3" key="2">
    <citation type="submission" date="2010-07" db="EMBL/GenBank/DDBJ databases">
        <authorList>
            <consortium name="The Broad Institute Genome Sequencing Platform"/>
            <consortium name="Broad Institute Genome Sequencing Center for Infectious Disease"/>
            <person name="Ma L.-J."/>
            <person name="Dead R."/>
            <person name="Young S."/>
            <person name="Zeng Q."/>
            <person name="Koehrsen M."/>
            <person name="Alvarado L."/>
            <person name="Berlin A."/>
            <person name="Chapman S.B."/>
            <person name="Chen Z."/>
            <person name="Freedman E."/>
            <person name="Gellesch M."/>
            <person name="Goldberg J."/>
            <person name="Griggs A."/>
            <person name="Gujja S."/>
            <person name="Heilman E.R."/>
            <person name="Heiman D."/>
            <person name="Hepburn T."/>
            <person name="Howarth C."/>
            <person name="Jen D."/>
            <person name="Larson L."/>
            <person name="Mehta T."/>
            <person name="Neiman D."/>
            <person name="Pearson M."/>
            <person name="Roberts A."/>
            <person name="Saif S."/>
            <person name="Shea T."/>
            <person name="Shenoy N."/>
            <person name="Sisk P."/>
            <person name="Stolte C."/>
            <person name="Sykes S."/>
            <person name="Walk T."/>
            <person name="White J."/>
            <person name="Yandava C."/>
            <person name="Haas B."/>
            <person name="Nusbaum C."/>
            <person name="Birren B."/>
        </authorList>
    </citation>
    <scope>NUCLEOTIDE SEQUENCE</scope>
    <source>
        <strain evidence="3">R3-111a-1</strain>
    </source>
</reference>
<dbReference type="Gene3D" id="2.40.160.200">
    <property type="entry name" value="LURP1-related"/>
    <property type="match status" value="1"/>
</dbReference>
<dbReference type="STRING" id="644352.J3PG50"/>
<dbReference type="Proteomes" id="UP000006039">
    <property type="component" value="Unassembled WGS sequence"/>
</dbReference>
<proteinExistence type="inferred from homology"/>
<reference evidence="4" key="4">
    <citation type="journal article" date="2015" name="G3 (Bethesda)">
        <title>Genome sequences of three phytopathogenic species of the Magnaporthaceae family of fungi.</title>
        <authorList>
            <person name="Okagaki L.H."/>
            <person name="Nunes C.C."/>
            <person name="Sailsbery J."/>
            <person name="Clay B."/>
            <person name="Brown D."/>
            <person name="John T."/>
            <person name="Oh Y."/>
            <person name="Young N."/>
            <person name="Fitzgerald M."/>
            <person name="Haas B.J."/>
            <person name="Zeng Q."/>
            <person name="Young S."/>
            <person name="Adiconis X."/>
            <person name="Fan L."/>
            <person name="Levin J.Z."/>
            <person name="Mitchell T.K."/>
            <person name="Okubara P.A."/>
            <person name="Farman M.L."/>
            <person name="Kohn L.M."/>
            <person name="Birren B."/>
            <person name="Ma L.-J."/>
            <person name="Dean R.A."/>
        </authorList>
    </citation>
    <scope>NUCLEOTIDE SEQUENCE</scope>
    <source>
        <strain evidence="4">R3-111a-1</strain>
    </source>
</reference>
<gene>
    <name evidence="4" type="primary">20352934</name>
    <name evidence="3" type="ORF">GGTG_12476</name>
</gene>
<dbReference type="InterPro" id="IPR038595">
    <property type="entry name" value="LOR_sf"/>
</dbReference>
<dbReference type="OrthoDB" id="97518at2759"/>
<dbReference type="RefSeq" id="XP_009228638.1">
    <property type="nucleotide sequence ID" value="XM_009230374.1"/>
</dbReference>
<feature type="region of interest" description="Disordered" evidence="2">
    <location>
        <begin position="197"/>
        <end position="216"/>
    </location>
</feature>
<evidence type="ECO:0000256" key="1">
    <source>
        <dbReference type="ARBA" id="ARBA00005437"/>
    </source>
</evidence>
<reference evidence="3" key="3">
    <citation type="submission" date="2010-09" db="EMBL/GenBank/DDBJ databases">
        <title>Annotation of Gaeumannomyces graminis var. tritici R3-111a-1.</title>
        <authorList>
            <consortium name="The Broad Institute Genome Sequencing Platform"/>
            <person name="Ma L.-J."/>
            <person name="Dead R."/>
            <person name="Young S.K."/>
            <person name="Zeng Q."/>
            <person name="Gargeya S."/>
            <person name="Fitzgerald M."/>
            <person name="Haas B."/>
            <person name="Abouelleil A."/>
            <person name="Alvarado L."/>
            <person name="Arachchi H.M."/>
            <person name="Berlin A."/>
            <person name="Brown A."/>
            <person name="Chapman S.B."/>
            <person name="Chen Z."/>
            <person name="Dunbar C."/>
            <person name="Freedman E."/>
            <person name="Gearin G."/>
            <person name="Gellesch M."/>
            <person name="Goldberg J."/>
            <person name="Griggs A."/>
            <person name="Gujja S."/>
            <person name="Heiman D."/>
            <person name="Howarth C."/>
            <person name="Larson L."/>
            <person name="Lui A."/>
            <person name="MacDonald P.J.P."/>
            <person name="Mehta T."/>
            <person name="Montmayeur A."/>
            <person name="Murphy C."/>
            <person name="Neiman D."/>
            <person name="Pearson M."/>
            <person name="Priest M."/>
            <person name="Roberts A."/>
            <person name="Saif S."/>
            <person name="Shea T."/>
            <person name="Shenoy N."/>
            <person name="Sisk P."/>
            <person name="Stolte C."/>
            <person name="Sykes S."/>
            <person name="Yandava C."/>
            <person name="Wortman J."/>
            <person name="Nusbaum C."/>
            <person name="Birren B."/>
        </authorList>
    </citation>
    <scope>NUCLEOTIDE SEQUENCE</scope>
    <source>
        <strain evidence="3">R3-111a-1</strain>
    </source>
</reference>
<feature type="region of interest" description="Disordered" evidence="2">
    <location>
        <begin position="43"/>
        <end position="65"/>
    </location>
</feature>
<evidence type="ECO:0000313" key="3">
    <source>
        <dbReference type="EMBL" id="EJT70304.1"/>
    </source>
</evidence>
<protein>
    <recommendedName>
        <fullName evidence="6">Tubby C-terminal domain-containing protein</fullName>
    </recommendedName>
</protein>